<comment type="catalytic activity">
    <reaction evidence="10">
        <text>N-terminal L-seryl-[histone H2A] + acetyl-CoA = N-terminal N(alpha)-acetyl-L-seryl-[histone H2A] + CoA + H(+)</text>
        <dbReference type="Rhea" id="RHEA:50600"/>
        <dbReference type="Rhea" id="RHEA-COMP:12742"/>
        <dbReference type="Rhea" id="RHEA-COMP:12744"/>
        <dbReference type="ChEBI" id="CHEBI:15378"/>
        <dbReference type="ChEBI" id="CHEBI:57287"/>
        <dbReference type="ChEBI" id="CHEBI:57288"/>
        <dbReference type="ChEBI" id="CHEBI:64738"/>
        <dbReference type="ChEBI" id="CHEBI:83690"/>
        <dbReference type="EC" id="2.3.1.257"/>
    </reaction>
</comment>
<evidence type="ECO:0000256" key="8">
    <source>
        <dbReference type="ARBA" id="ARBA00023242"/>
    </source>
</evidence>
<dbReference type="GO" id="GO:0010485">
    <property type="term" value="F:histone H4 acetyltransferase activity"/>
    <property type="evidence" value="ECO:0007669"/>
    <property type="project" value="InterPro"/>
</dbReference>
<reference evidence="14 15" key="1">
    <citation type="journal article" date="2016" name="Mol. Biol. Evol.">
        <title>Comparative Genomics of Early-Diverging Mushroom-Forming Fungi Provides Insights into the Origins of Lignocellulose Decay Capabilities.</title>
        <authorList>
            <person name="Nagy L.G."/>
            <person name="Riley R."/>
            <person name="Tritt A."/>
            <person name="Adam C."/>
            <person name="Daum C."/>
            <person name="Floudas D."/>
            <person name="Sun H."/>
            <person name="Yadav J.S."/>
            <person name="Pangilinan J."/>
            <person name="Larsson K.H."/>
            <person name="Matsuura K."/>
            <person name="Barry K."/>
            <person name="Labutti K."/>
            <person name="Kuo R."/>
            <person name="Ohm R.A."/>
            <person name="Bhattacharya S.S."/>
            <person name="Shirouzu T."/>
            <person name="Yoshinaga Y."/>
            <person name="Martin F.M."/>
            <person name="Grigoriev I.V."/>
            <person name="Hibbett D.S."/>
        </authorList>
    </citation>
    <scope>NUCLEOTIDE SEQUENCE [LARGE SCALE GENOMIC DNA]</scope>
    <source>
        <strain evidence="14 15">HHB14362 ss-1</strain>
    </source>
</reference>
<dbReference type="Proteomes" id="UP000076761">
    <property type="component" value="Unassembled WGS sequence"/>
</dbReference>
<accession>A0A165VZX4</accession>
<dbReference type="Gene3D" id="3.40.630.30">
    <property type="match status" value="1"/>
</dbReference>
<comment type="similarity">
    <text evidence="3">Belongs to the acetyltransferase family. NAA40 subfamily.</text>
</comment>
<dbReference type="STRING" id="1314782.A0A165VZX4"/>
<evidence type="ECO:0000256" key="9">
    <source>
        <dbReference type="ARBA" id="ARBA00023315"/>
    </source>
</evidence>
<comment type="subcellular location">
    <subcellularLocation>
        <location evidence="2">Cytoplasm</location>
    </subcellularLocation>
    <subcellularLocation>
        <location evidence="1">Nucleus</location>
    </subcellularLocation>
</comment>
<dbReference type="GO" id="GO:0005737">
    <property type="term" value="C:cytoplasm"/>
    <property type="evidence" value="ECO:0007669"/>
    <property type="project" value="UniProtKB-SubCell"/>
</dbReference>
<dbReference type="GO" id="GO:1990189">
    <property type="term" value="F:protein N-terminal-serine acetyltransferase activity"/>
    <property type="evidence" value="ECO:0007669"/>
    <property type="project" value="UniProtKB-EC"/>
</dbReference>
<evidence type="ECO:0000313" key="14">
    <source>
        <dbReference type="EMBL" id="KZT30453.1"/>
    </source>
</evidence>
<evidence type="ECO:0000256" key="1">
    <source>
        <dbReference type="ARBA" id="ARBA00004123"/>
    </source>
</evidence>
<protein>
    <recommendedName>
        <fullName evidence="5">N-alpha-acetyltransferase 40</fullName>
        <ecNumber evidence="4">2.3.1.257</ecNumber>
    </recommendedName>
</protein>
<dbReference type="InterPro" id="IPR039949">
    <property type="entry name" value="NAA40"/>
</dbReference>
<dbReference type="AlphaFoldDB" id="A0A165VZX4"/>
<proteinExistence type="inferred from homology"/>
<dbReference type="PROSITE" id="PS51186">
    <property type="entry name" value="GNAT"/>
    <property type="match status" value="1"/>
</dbReference>
<feature type="region of interest" description="Disordered" evidence="12">
    <location>
        <begin position="224"/>
        <end position="250"/>
    </location>
</feature>
<feature type="domain" description="N-acetyltransferase" evidence="13">
    <location>
        <begin position="64"/>
        <end position="223"/>
    </location>
</feature>
<dbReference type="GO" id="GO:0005634">
    <property type="term" value="C:nucleus"/>
    <property type="evidence" value="ECO:0007669"/>
    <property type="project" value="UniProtKB-SubCell"/>
</dbReference>
<dbReference type="PANTHER" id="PTHR20531">
    <property type="entry name" value="N-ALPHA-ACETYLTRANSFERASE 40"/>
    <property type="match status" value="1"/>
</dbReference>
<evidence type="ECO:0000256" key="3">
    <source>
        <dbReference type="ARBA" id="ARBA00008870"/>
    </source>
</evidence>
<dbReference type="GO" id="GO:0043998">
    <property type="term" value="F:histone H2A acetyltransferase activity"/>
    <property type="evidence" value="ECO:0007669"/>
    <property type="project" value="InterPro"/>
</dbReference>
<dbReference type="OrthoDB" id="424551at2759"/>
<dbReference type="PANTHER" id="PTHR20531:SF1">
    <property type="entry name" value="N-ALPHA-ACETYLTRANSFERASE 40"/>
    <property type="match status" value="1"/>
</dbReference>
<evidence type="ECO:0000256" key="5">
    <source>
        <dbReference type="ARBA" id="ARBA00015043"/>
    </source>
</evidence>
<name>A0A165VZX4_9AGAM</name>
<dbReference type="CDD" id="cd04301">
    <property type="entry name" value="NAT_SF"/>
    <property type="match status" value="1"/>
</dbReference>
<dbReference type="InterPro" id="IPR000182">
    <property type="entry name" value="GNAT_dom"/>
</dbReference>
<dbReference type="InterPro" id="IPR016181">
    <property type="entry name" value="Acyl_CoA_acyltransferase"/>
</dbReference>
<dbReference type="EMBL" id="KV425551">
    <property type="protein sequence ID" value="KZT30453.1"/>
    <property type="molecule type" value="Genomic_DNA"/>
</dbReference>
<evidence type="ECO:0000259" key="13">
    <source>
        <dbReference type="PROSITE" id="PS51186"/>
    </source>
</evidence>
<organism evidence="14 15">
    <name type="scientific">Neolentinus lepideus HHB14362 ss-1</name>
    <dbReference type="NCBI Taxonomy" id="1314782"/>
    <lineage>
        <taxon>Eukaryota</taxon>
        <taxon>Fungi</taxon>
        <taxon>Dikarya</taxon>
        <taxon>Basidiomycota</taxon>
        <taxon>Agaricomycotina</taxon>
        <taxon>Agaricomycetes</taxon>
        <taxon>Gloeophyllales</taxon>
        <taxon>Gloeophyllaceae</taxon>
        <taxon>Neolentinus</taxon>
    </lineage>
</organism>
<dbReference type="FunCoup" id="A0A165VZX4">
    <property type="interactions" value="663"/>
</dbReference>
<evidence type="ECO:0000313" key="15">
    <source>
        <dbReference type="Proteomes" id="UP000076761"/>
    </source>
</evidence>
<keyword evidence="7" id="KW-0808">Transferase</keyword>
<evidence type="ECO:0000256" key="2">
    <source>
        <dbReference type="ARBA" id="ARBA00004496"/>
    </source>
</evidence>
<keyword evidence="8" id="KW-0539">Nucleus</keyword>
<evidence type="ECO:0000256" key="6">
    <source>
        <dbReference type="ARBA" id="ARBA00022490"/>
    </source>
</evidence>
<keyword evidence="9" id="KW-0012">Acyltransferase</keyword>
<keyword evidence="15" id="KW-1185">Reference proteome</keyword>
<dbReference type="EC" id="2.3.1.257" evidence="4"/>
<evidence type="ECO:0000256" key="4">
    <source>
        <dbReference type="ARBA" id="ARBA00012950"/>
    </source>
</evidence>
<dbReference type="SUPFAM" id="SSF55729">
    <property type="entry name" value="Acyl-CoA N-acyltransferases (Nat)"/>
    <property type="match status" value="1"/>
</dbReference>
<evidence type="ECO:0000256" key="10">
    <source>
        <dbReference type="ARBA" id="ARBA00047821"/>
    </source>
</evidence>
<dbReference type="InParanoid" id="A0A165VZX4"/>
<sequence>MIEIRSSLLSSCAACCNVQVTFTRSLHLTVSSGRYATSVEIADAIPSTLLSGEASFICRVATGPQLSAAEREDVWQIFEDNMKGLYVKSIFGWDPPTKRHELFHRLARYILIYGPQTEQNGSASGQATLPLVAYVGFRFEDEDGENVLYCYELQVSNVSQRHGLGKFLMQQLSNVGRHWQMRKVMLTVLKANAAAKKFYESQGFTLDPSSPEYYGNVKLIQASGEPGESEEVCGKTAENGDDSWEDEDEAEDCDYEILSKAITGL</sequence>
<feature type="compositionally biased region" description="Acidic residues" evidence="12">
    <location>
        <begin position="239"/>
        <end position="250"/>
    </location>
</feature>
<evidence type="ECO:0000256" key="11">
    <source>
        <dbReference type="ARBA" id="ARBA00049524"/>
    </source>
</evidence>
<keyword evidence="6" id="KW-0963">Cytoplasm</keyword>
<evidence type="ECO:0000256" key="7">
    <source>
        <dbReference type="ARBA" id="ARBA00022679"/>
    </source>
</evidence>
<evidence type="ECO:0000256" key="12">
    <source>
        <dbReference type="SAM" id="MobiDB-lite"/>
    </source>
</evidence>
<comment type="catalytic activity">
    <reaction evidence="11">
        <text>N-terminal L-seryl-[histone H4] + acetyl-CoA = N-terminal N(alpha)-acetyl-L-seryl-[histone H4] + CoA + H(+)</text>
        <dbReference type="Rhea" id="RHEA:50596"/>
        <dbReference type="Rhea" id="RHEA-COMP:12740"/>
        <dbReference type="Rhea" id="RHEA-COMP:12743"/>
        <dbReference type="ChEBI" id="CHEBI:15378"/>
        <dbReference type="ChEBI" id="CHEBI:57287"/>
        <dbReference type="ChEBI" id="CHEBI:57288"/>
        <dbReference type="ChEBI" id="CHEBI:64738"/>
        <dbReference type="ChEBI" id="CHEBI:83690"/>
        <dbReference type="EC" id="2.3.1.257"/>
    </reaction>
</comment>
<gene>
    <name evidence="14" type="ORF">NEOLEDRAFT_10156</name>
</gene>
<dbReference type="Pfam" id="PF00583">
    <property type="entry name" value="Acetyltransf_1"/>
    <property type="match status" value="1"/>
</dbReference>